<comment type="caution">
    <text evidence="2">The sequence shown here is derived from an EMBL/GenBank/DDBJ whole genome shotgun (WGS) entry which is preliminary data.</text>
</comment>
<accession>A0AAV7S6X7</accession>
<evidence type="ECO:0000313" key="3">
    <source>
        <dbReference type="Proteomes" id="UP001066276"/>
    </source>
</evidence>
<keyword evidence="3" id="KW-1185">Reference proteome</keyword>
<keyword evidence="1" id="KW-1133">Transmembrane helix</keyword>
<evidence type="ECO:0000313" key="2">
    <source>
        <dbReference type="EMBL" id="KAJ1159930.1"/>
    </source>
</evidence>
<name>A0AAV7S6X7_PLEWA</name>
<reference evidence="2" key="1">
    <citation type="journal article" date="2022" name="bioRxiv">
        <title>Sequencing and chromosome-scale assembly of the giantPleurodeles waltlgenome.</title>
        <authorList>
            <person name="Brown T."/>
            <person name="Elewa A."/>
            <person name="Iarovenko S."/>
            <person name="Subramanian E."/>
            <person name="Araus A.J."/>
            <person name="Petzold A."/>
            <person name="Susuki M."/>
            <person name="Suzuki K.-i.T."/>
            <person name="Hayashi T."/>
            <person name="Toyoda A."/>
            <person name="Oliveira C."/>
            <person name="Osipova E."/>
            <person name="Leigh N.D."/>
            <person name="Simon A."/>
            <person name="Yun M.H."/>
        </authorList>
    </citation>
    <scope>NUCLEOTIDE SEQUENCE</scope>
    <source>
        <strain evidence="2">20211129_DDA</strain>
        <tissue evidence="2">Liver</tissue>
    </source>
</reference>
<dbReference type="Proteomes" id="UP001066276">
    <property type="component" value="Chromosome 4_2"/>
</dbReference>
<sequence>MKFWRSHHVWGVGKYFYGAGFYVTGAVLVMVFGKYPRPATRFGVSRPGVVCSEPEFTSLLFLCLVVQVDEKKHVIADSARGNGGNGLTHCGMHDTCSDERKQTGNASLTEQ</sequence>
<dbReference type="EMBL" id="JANPWB010000008">
    <property type="protein sequence ID" value="KAJ1159930.1"/>
    <property type="molecule type" value="Genomic_DNA"/>
</dbReference>
<organism evidence="2 3">
    <name type="scientific">Pleurodeles waltl</name>
    <name type="common">Iberian ribbed newt</name>
    <dbReference type="NCBI Taxonomy" id="8319"/>
    <lineage>
        <taxon>Eukaryota</taxon>
        <taxon>Metazoa</taxon>
        <taxon>Chordata</taxon>
        <taxon>Craniata</taxon>
        <taxon>Vertebrata</taxon>
        <taxon>Euteleostomi</taxon>
        <taxon>Amphibia</taxon>
        <taxon>Batrachia</taxon>
        <taxon>Caudata</taxon>
        <taxon>Salamandroidea</taxon>
        <taxon>Salamandridae</taxon>
        <taxon>Pleurodelinae</taxon>
        <taxon>Pleurodeles</taxon>
    </lineage>
</organism>
<dbReference type="AlphaFoldDB" id="A0AAV7S6X7"/>
<proteinExistence type="predicted"/>
<gene>
    <name evidence="2" type="ORF">NDU88_000434</name>
</gene>
<protein>
    <submittedName>
        <fullName evidence="2">Uncharacterized protein</fullName>
    </submittedName>
</protein>
<evidence type="ECO:0000256" key="1">
    <source>
        <dbReference type="SAM" id="Phobius"/>
    </source>
</evidence>
<keyword evidence="1" id="KW-0472">Membrane</keyword>
<feature type="transmembrane region" description="Helical" evidence="1">
    <location>
        <begin position="15"/>
        <end position="33"/>
    </location>
</feature>
<keyword evidence="1" id="KW-0812">Transmembrane</keyword>